<dbReference type="Pfam" id="PF01498">
    <property type="entry name" value="HTH_Tnp_Tc3_2"/>
    <property type="match status" value="1"/>
</dbReference>
<dbReference type="AlphaFoldDB" id="A0A915EGE5"/>
<dbReference type="GO" id="GO:0003677">
    <property type="term" value="F:DNA binding"/>
    <property type="evidence" value="ECO:0007669"/>
    <property type="project" value="InterPro"/>
</dbReference>
<reference evidence="4" key="1">
    <citation type="submission" date="2022-11" db="UniProtKB">
        <authorList>
            <consortium name="WormBaseParasite"/>
        </authorList>
    </citation>
    <scope>IDENTIFICATION</scope>
</reference>
<name>A0A915EGE5_9BILA</name>
<feature type="domain" description="Transposase Tc1-like" evidence="2">
    <location>
        <begin position="160"/>
        <end position="218"/>
    </location>
</feature>
<evidence type="ECO:0000313" key="4">
    <source>
        <dbReference type="WBParaSite" id="jg578"/>
    </source>
</evidence>
<dbReference type="Gene3D" id="1.20.58.1030">
    <property type="match status" value="1"/>
</dbReference>
<protein>
    <submittedName>
        <fullName evidence="4">Transposase Tc1-like domain-containing protein</fullName>
    </submittedName>
</protein>
<accession>A0A915EGE5</accession>
<dbReference type="Proteomes" id="UP000887574">
    <property type="component" value="Unplaced"/>
</dbReference>
<proteinExistence type="predicted"/>
<dbReference type="SUPFAM" id="SSF158573">
    <property type="entry name" value="GINS helical bundle-like"/>
    <property type="match status" value="1"/>
</dbReference>
<evidence type="ECO:0000259" key="2">
    <source>
        <dbReference type="Pfam" id="PF01498"/>
    </source>
</evidence>
<dbReference type="WBParaSite" id="jg578">
    <property type="protein sequence ID" value="jg578"/>
    <property type="gene ID" value="jg578"/>
</dbReference>
<dbReference type="SUPFAM" id="SSF46689">
    <property type="entry name" value="Homeodomain-like"/>
    <property type="match status" value="1"/>
</dbReference>
<dbReference type="InterPro" id="IPR002492">
    <property type="entry name" value="Transposase_Tc1-like"/>
</dbReference>
<dbReference type="InterPro" id="IPR009057">
    <property type="entry name" value="Homeodomain-like_sf"/>
</dbReference>
<comment type="subcellular location">
    <subcellularLocation>
        <location evidence="1">Nucleus</location>
    </subcellularLocation>
</comment>
<organism evidence="3 4">
    <name type="scientific">Ditylenchus dipsaci</name>
    <dbReference type="NCBI Taxonomy" id="166011"/>
    <lineage>
        <taxon>Eukaryota</taxon>
        <taxon>Metazoa</taxon>
        <taxon>Ecdysozoa</taxon>
        <taxon>Nematoda</taxon>
        <taxon>Chromadorea</taxon>
        <taxon>Rhabditida</taxon>
        <taxon>Tylenchina</taxon>
        <taxon>Tylenchomorpha</taxon>
        <taxon>Sphaerularioidea</taxon>
        <taxon>Anguinidae</taxon>
        <taxon>Anguininae</taxon>
        <taxon>Ditylenchus</taxon>
    </lineage>
</organism>
<dbReference type="InterPro" id="IPR036224">
    <property type="entry name" value="GINS_bundle-like_dom_sf"/>
</dbReference>
<evidence type="ECO:0000313" key="3">
    <source>
        <dbReference type="Proteomes" id="UP000887574"/>
    </source>
</evidence>
<keyword evidence="3" id="KW-1185">Reference proteome</keyword>
<sequence length="222" mass="25603">MSSSFSSNATIGDTALELVRELHDNPDIIPPYNEALIKKCAEQITDLYDTNMKALLEIRGGTASEEEKTMTMVRARQAAIERIKQCCCAYIQEMRPKSIDQVTERLIVRLHDTDERWSFTRIADHVGIPKESVRDAYHRQKNPKVHKKDGRKRKTSGRVDRMIARKSRENPKLTAPEIREELKLDDITVRTVQNRLIEVGLFGRRPAEKPFISPKNVKEHQN</sequence>
<dbReference type="GO" id="GO:0005634">
    <property type="term" value="C:nucleus"/>
    <property type="evidence" value="ECO:0007669"/>
    <property type="project" value="UniProtKB-SubCell"/>
</dbReference>
<dbReference type="GO" id="GO:0006313">
    <property type="term" value="P:DNA transposition"/>
    <property type="evidence" value="ECO:0007669"/>
    <property type="project" value="InterPro"/>
</dbReference>
<evidence type="ECO:0000256" key="1">
    <source>
        <dbReference type="ARBA" id="ARBA00004123"/>
    </source>
</evidence>
<dbReference type="GO" id="GO:0015074">
    <property type="term" value="P:DNA integration"/>
    <property type="evidence" value="ECO:0007669"/>
    <property type="project" value="InterPro"/>
</dbReference>